<keyword evidence="1" id="KW-0479">Metal-binding</keyword>
<proteinExistence type="predicted"/>
<organism evidence="4 5">
    <name type="scientific">Fulvimarina endophytica</name>
    <dbReference type="NCBI Taxonomy" id="2293836"/>
    <lineage>
        <taxon>Bacteria</taxon>
        <taxon>Pseudomonadati</taxon>
        <taxon>Pseudomonadota</taxon>
        <taxon>Alphaproteobacteria</taxon>
        <taxon>Hyphomicrobiales</taxon>
        <taxon>Aurantimonadaceae</taxon>
        <taxon>Fulvimarina</taxon>
    </lineage>
</organism>
<dbReference type="OrthoDB" id="242553at2"/>
<feature type="region of interest" description="Disordered" evidence="2">
    <location>
        <begin position="110"/>
        <end position="176"/>
    </location>
</feature>
<feature type="region of interest" description="Disordered" evidence="2">
    <location>
        <begin position="278"/>
        <end position="301"/>
    </location>
</feature>
<reference evidence="4 5" key="1">
    <citation type="submission" date="2018-08" db="EMBL/GenBank/DDBJ databases">
        <title>Fulvimarina sp. 85, whole genome shotgun sequence.</title>
        <authorList>
            <person name="Tuo L."/>
        </authorList>
    </citation>
    <scope>NUCLEOTIDE SEQUENCE [LARGE SCALE GENOMIC DNA]</scope>
    <source>
        <strain evidence="4 5">85</strain>
    </source>
</reference>
<evidence type="ECO:0000256" key="1">
    <source>
        <dbReference type="PROSITE-ProRule" id="PRU00325"/>
    </source>
</evidence>
<dbReference type="GO" id="GO:0008270">
    <property type="term" value="F:zinc ion binding"/>
    <property type="evidence" value="ECO:0007669"/>
    <property type="project" value="UniProtKB-KW"/>
</dbReference>
<dbReference type="RefSeq" id="WP_116681254.1">
    <property type="nucleotide sequence ID" value="NZ_QURL01000001.1"/>
</dbReference>
<protein>
    <recommendedName>
        <fullName evidence="3">SWIM-type domain-containing protein</fullName>
    </recommendedName>
</protein>
<dbReference type="EMBL" id="QURL01000001">
    <property type="protein sequence ID" value="RFC66004.1"/>
    <property type="molecule type" value="Genomic_DNA"/>
</dbReference>
<evidence type="ECO:0000313" key="4">
    <source>
        <dbReference type="EMBL" id="RFC66004.1"/>
    </source>
</evidence>
<evidence type="ECO:0000313" key="5">
    <source>
        <dbReference type="Proteomes" id="UP000264310"/>
    </source>
</evidence>
<sequence length="861" mass="88881">MSAGPSPTHAADAPATGLTTPASAVRRAAATLDDTILEAAASRGLVRRAARDAASGKSEITGEDEAAVSLRVDGETVVLTPAGLKGATCTCPATSVCRHVLTAIITLRDGEASGETSAKDEASKESVAEETPGPSAATPPFQCTPADEAEMAPTDAPRPGDPDVPPGRTSAPEGGGAIAGEIAAVSSSEMTRAFGRAALRDAEALLADLSSADETVSAELTATKAVIHIPGHPPVHFVRGGGAAGMITKGAPNSAEVKTRFAAALLGARRVLAGEALAIQPSGDTKPTDSRRQGDDARRSGQTAFLAEVRSTLEDCARQALATGPEALQDRLFDLALSSRADALPRLSRLLLEIAGTIERRRDHAPGYEPLAALRTIAEAAALTVALGARPDDPVLRGATRTEPIPLGPVTLLGCGLEIWRMPSGSRGVTAHFRQIVTRVAGSEAPLEDGAGDLAQTGARPRLRRMLTATLARPAGQDPSFDPTRAAKESPVFGHSLERLAGSTFNLSDAAVGPEGRLSLGKAARATILEESWTAAACGAAGGVAETAMGEGPDRAGEGPLTFAEWQNRLTMEAFADDPHAGTELIALSGFAAPFFDPLEQTAILPARDADGTWSELALEGSGERIAAILARIEAIGDMGAPIVLAVLPRRTGDRIRLRPLAYAVLPGAPPTKPKGVLSALAGSLRGQWSARQGAIGAPAPEAESQAGRLVILDLLPDLPWHWADDGARSPLHPVRRGKGADEVSGAAEERAAAMRFVPAGRVASLSDRLVAAALDDGLALSELGGKMRDTARLARMRQTARRLADTGLAPLGTALDALAGASDAARANALLRFVHLATLYQTLDPRVPLLQERRDGAPRV</sequence>
<evidence type="ECO:0000259" key="3">
    <source>
        <dbReference type="PROSITE" id="PS50966"/>
    </source>
</evidence>
<keyword evidence="1" id="KW-0862">Zinc</keyword>
<keyword evidence="1" id="KW-0863">Zinc-finger</keyword>
<feature type="domain" description="SWIM-type" evidence="3">
    <location>
        <begin position="66"/>
        <end position="108"/>
    </location>
</feature>
<dbReference type="InterPro" id="IPR007527">
    <property type="entry name" value="Znf_SWIM"/>
</dbReference>
<feature type="compositionally biased region" description="Basic and acidic residues" evidence="2">
    <location>
        <begin position="117"/>
        <end position="127"/>
    </location>
</feature>
<evidence type="ECO:0000256" key="2">
    <source>
        <dbReference type="SAM" id="MobiDB-lite"/>
    </source>
</evidence>
<dbReference type="AlphaFoldDB" id="A0A371XAE0"/>
<feature type="compositionally biased region" description="Basic and acidic residues" evidence="2">
    <location>
        <begin position="286"/>
        <end position="299"/>
    </location>
</feature>
<keyword evidence="5" id="KW-1185">Reference proteome</keyword>
<comment type="caution">
    <text evidence="4">The sequence shown here is derived from an EMBL/GenBank/DDBJ whole genome shotgun (WGS) entry which is preliminary data.</text>
</comment>
<accession>A0A371XAE0</accession>
<gene>
    <name evidence="4" type="ORF">DYI37_00525</name>
</gene>
<dbReference type="Proteomes" id="UP000264310">
    <property type="component" value="Unassembled WGS sequence"/>
</dbReference>
<name>A0A371XAE0_9HYPH</name>
<dbReference type="PROSITE" id="PS50966">
    <property type="entry name" value="ZF_SWIM"/>
    <property type="match status" value="1"/>
</dbReference>